<feature type="transmembrane region" description="Helical" evidence="1">
    <location>
        <begin position="31"/>
        <end position="47"/>
    </location>
</feature>
<keyword evidence="1" id="KW-0812">Transmembrane</keyword>
<feature type="transmembrane region" description="Helical" evidence="1">
    <location>
        <begin position="7"/>
        <end position="25"/>
    </location>
</feature>
<proteinExistence type="predicted"/>
<dbReference type="AlphaFoldDB" id="A0A0E3DBJ1"/>
<keyword evidence="1" id="KW-0472">Membrane</keyword>
<evidence type="ECO:0000313" key="2">
    <source>
        <dbReference type="EMBL" id="AHX02426.1"/>
    </source>
</evidence>
<protein>
    <recommendedName>
        <fullName evidence="3">ATP synthase B chain</fullName>
    </recommendedName>
</protein>
<organism evidence="2">
    <name type="scientific">Ceramothamnion japonicum</name>
    <name type="common">Red alga</name>
    <name type="synonym">Ceramium japonicum</name>
    <dbReference type="NCBI Taxonomy" id="218448"/>
    <lineage>
        <taxon>Eukaryota</taxon>
        <taxon>Rhodophyta</taxon>
        <taxon>Florideophyceae</taxon>
        <taxon>Rhodymeniophycidae</taxon>
        <taxon>Ceramiales</taxon>
        <taxon>Ceramiaceae</taxon>
        <taxon>Ceramothamnion</taxon>
    </lineage>
</organism>
<evidence type="ECO:0008006" key="3">
    <source>
        <dbReference type="Google" id="ProtNLM"/>
    </source>
</evidence>
<accession>A0A0E3DBJ1</accession>
<keyword evidence="2" id="KW-0496">Mitochondrion</keyword>
<geneLocation type="mitochondrion" evidence="2"/>
<keyword evidence="1" id="KW-1133">Transmembrane helix</keyword>
<sequence length="184" mass="22021">MLLRNTFNFSFFLLMFLFVKFNIILLNEETLILIIFSIFCILSVIRLRDLTMHYFASQFNAIKISLVLSNSKLKNSFQEKQQNIDISTNWVTEFLKLKNHLIVFNSFVLAKLIQFYQLKLIQQLEKKFLFSKNLEQQFSKLVSLILLDKVTKITKIKFFCKKTLLLKKFGTIEKLYFREYVTKI</sequence>
<gene>
    <name evidence="2" type="ORF">Cjap.mt.08</name>
</gene>
<name>A0A0E3DBJ1_CERJP</name>
<reference evidence="2" key="1">
    <citation type="submission" date="2014-02" db="EMBL/GenBank/DDBJ databases">
        <title>Complete mitochondrion genomes reveal florideophycean red algal diversity.</title>
        <authorList>
            <person name="Yang E.C."/>
            <person name="Yoon H.S."/>
        </authorList>
    </citation>
    <scope>NUCLEOTIDE SEQUENCE</scope>
</reference>
<dbReference type="EMBL" id="KJ398159">
    <property type="protein sequence ID" value="AHX02426.1"/>
    <property type="molecule type" value="Genomic_DNA"/>
</dbReference>
<evidence type="ECO:0000256" key="1">
    <source>
        <dbReference type="SAM" id="Phobius"/>
    </source>
</evidence>